<proteinExistence type="predicted"/>
<evidence type="ECO:0000313" key="1">
    <source>
        <dbReference type="EMBL" id="MFB9470185.1"/>
    </source>
</evidence>
<dbReference type="Proteomes" id="UP001589568">
    <property type="component" value="Unassembled WGS sequence"/>
</dbReference>
<evidence type="ECO:0000313" key="2">
    <source>
        <dbReference type="Proteomes" id="UP001589568"/>
    </source>
</evidence>
<organism evidence="1 2">
    <name type="scientific">Nonomuraea salmonea</name>
    <dbReference type="NCBI Taxonomy" id="46181"/>
    <lineage>
        <taxon>Bacteria</taxon>
        <taxon>Bacillati</taxon>
        <taxon>Actinomycetota</taxon>
        <taxon>Actinomycetes</taxon>
        <taxon>Streptosporangiales</taxon>
        <taxon>Streptosporangiaceae</taxon>
        <taxon>Nonomuraea</taxon>
    </lineage>
</organism>
<dbReference type="SUPFAM" id="SSF56634">
    <property type="entry name" value="Heme-dependent catalase-like"/>
    <property type="match status" value="1"/>
</dbReference>
<accession>A0ABV5NIR2</accession>
<comment type="caution">
    <text evidence="1">The sequence shown here is derived from an EMBL/GenBank/DDBJ whole genome shotgun (WGS) entry which is preliminary data.</text>
</comment>
<protein>
    <recommendedName>
        <fullName evidence="3">Phosphodiesterase</fullName>
    </recommendedName>
</protein>
<reference evidence="1 2" key="1">
    <citation type="submission" date="2024-09" db="EMBL/GenBank/DDBJ databases">
        <authorList>
            <person name="Sun Q."/>
            <person name="Mori K."/>
        </authorList>
    </citation>
    <scope>NUCLEOTIDE SEQUENCE [LARGE SCALE GENOMIC DNA]</scope>
    <source>
        <strain evidence="1 2">JCM 3324</strain>
    </source>
</reference>
<dbReference type="RefSeq" id="WP_379483088.1">
    <property type="nucleotide sequence ID" value="NZ_JBHMCF010000011.1"/>
</dbReference>
<keyword evidence="2" id="KW-1185">Reference proteome</keyword>
<gene>
    <name evidence="1" type="ORF">ACFFR3_11745</name>
</gene>
<dbReference type="InterPro" id="IPR020835">
    <property type="entry name" value="Catalase_sf"/>
</dbReference>
<evidence type="ECO:0008006" key="3">
    <source>
        <dbReference type="Google" id="ProtNLM"/>
    </source>
</evidence>
<sequence>MDRVARGLGVVAAAVARQVTRWVARWVAAVRRGRALHPRGLLLRATLTVESELLGEHGEHEVPVRLSKGVSLPGRLPDVLGLAVRLPNGVDLLLSTGYGFVPVPRRGFTSGPYSTLATYYCGQRRCRIVARPEGGRRVPVDPAELPGVLERRDLAFHLWAGVQYLGRLRIHTALPDGDLTFDPLVNSVPYLRPASRLQVLRGAAYAGSRRGRGAKLGEGGE</sequence>
<dbReference type="EMBL" id="JBHMCF010000011">
    <property type="protein sequence ID" value="MFB9470185.1"/>
    <property type="molecule type" value="Genomic_DNA"/>
</dbReference>
<name>A0ABV5NIR2_9ACTN</name>